<dbReference type="SUPFAM" id="SSF47323">
    <property type="entry name" value="Anticodon-binding domain of a subclass of class I aminoacyl-tRNA synthetases"/>
    <property type="match status" value="1"/>
</dbReference>
<dbReference type="Gene3D" id="1.10.730.10">
    <property type="entry name" value="Isoleucyl-tRNA Synthetase, Domain 1"/>
    <property type="match status" value="1"/>
</dbReference>
<comment type="similarity">
    <text evidence="1 10">Belongs to the class-I aminoacyl-tRNA synthetase family.</text>
</comment>
<feature type="domain" description="Aminoacyl-tRNA synthetase class Ia" evidence="11">
    <location>
        <begin position="38"/>
        <end position="604"/>
    </location>
</feature>
<gene>
    <name evidence="12" type="ORF">VNE69_04202</name>
</gene>
<dbReference type="Proteomes" id="UP001334084">
    <property type="component" value="Chromosome 4"/>
</dbReference>
<dbReference type="InterPro" id="IPR004493">
    <property type="entry name" value="Leu-tRNA-synth_Ia_arc/euk"/>
</dbReference>
<dbReference type="AlphaFoldDB" id="A0AAX4JBN3"/>
<reference evidence="12" key="1">
    <citation type="journal article" date="2024" name="BMC Genomics">
        <title>Functional annotation of a divergent genome using sequence and structure-based similarity.</title>
        <authorList>
            <person name="Svedberg D."/>
            <person name="Winiger R.R."/>
            <person name="Berg A."/>
            <person name="Sharma H."/>
            <person name="Tellgren-Roth C."/>
            <person name="Debrunner-Vossbrinck B.A."/>
            <person name="Vossbrinck C.R."/>
            <person name="Barandun J."/>
        </authorList>
    </citation>
    <scope>NUCLEOTIDE SEQUENCE</scope>
    <source>
        <strain evidence="12">Illinois isolate</strain>
    </source>
</reference>
<dbReference type="PANTHER" id="PTHR45794:SF1">
    <property type="entry name" value="LEUCINE--TRNA LIGASE, CYTOPLASMIC"/>
    <property type="match status" value="1"/>
</dbReference>
<evidence type="ECO:0000256" key="3">
    <source>
        <dbReference type="ARBA" id="ARBA00022598"/>
    </source>
</evidence>
<dbReference type="Pfam" id="PF00133">
    <property type="entry name" value="tRNA-synt_1"/>
    <property type="match status" value="1"/>
</dbReference>
<dbReference type="SUPFAM" id="SSF52374">
    <property type="entry name" value="Nucleotidylyl transferase"/>
    <property type="match status" value="1"/>
</dbReference>
<evidence type="ECO:0000313" key="12">
    <source>
        <dbReference type="EMBL" id="WUR03380.1"/>
    </source>
</evidence>
<proteinExistence type="inferred from homology"/>
<keyword evidence="6 10" id="KW-0648">Protein biosynthesis</keyword>
<dbReference type="EC" id="6.1.1.4" evidence="2"/>
<dbReference type="CDD" id="cd00812">
    <property type="entry name" value="LeuRS_core"/>
    <property type="match status" value="1"/>
</dbReference>
<accession>A0AAX4JBN3</accession>
<comment type="catalytic activity">
    <reaction evidence="9">
        <text>tRNA(Leu) + L-leucine + ATP = L-leucyl-tRNA(Leu) + AMP + diphosphate</text>
        <dbReference type="Rhea" id="RHEA:11688"/>
        <dbReference type="Rhea" id="RHEA-COMP:9613"/>
        <dbReference type="Rhea" id="RHEA-COMP:9622"/>
        <dbReference type="ChEBI" id="CHEBI:30616"/>
        <dbReference type="ChEBI" id="CHEBI:33019"/>
        <dbReference type="ChEBI" id="CHEBI:57427"/>
        <dbReference type="ChEBI" id="CHEBI:78442"/>
        <dbReference type="ChEBI" id="CHEBI:78494"/>
        <dbReference type="ChEBI" id="CHEBI:456215"/>
        <dbReference type="EC" id="6.1.1.4"/>
    </reaction>
</comment>
<organism evidence="12 13">
    <name type="scientific">Vairimorpha necatrix</name>
    <dbReference type="NCBI Taxonomy" id="6039"/>
    <lineage>
        <taxon>Eukaryota</taxon>
        <taxon>Fungi</taxon>
        <taxon>Fungi incertae sedis</taxon>
        <taxon>Microsporidia</taxon>
        <taxon>Nosematidae</taxon>
        <taxon>Vairimorpha</taxon>
    </lineage>
</organism>
<dbReference type="GeneID" id="90541192"/>
<evidence type="ECO:0000256" key="10">
    <source>
        <dbReference type="RuleBase" id="RU363035"/>
    </source>
</evidence>
<keyword evidence="3 10" id="KW-0436">Ligase</keyword>
<evidence type="ECO:0000256" key="4">
    <source>
        <dbReference type="ARBA" id="ARBA00022741"/>
    </source>
</evidence>
<keyword evidence="5 10" id="KW-0067">ATP-binding</keyword>
<dbReference type="PANTHER" id="PTHR45794">
    <property type="entry name" value="LEUCYL-TRNA SYNTHETASE"/>
    <property type="match status" value="1"/>
</dbReference>
<dbReference type="GO" id="GO:0004823">
    <property type="term" value="F:leucine-tRNA ligase activity"/>
    <property type="evidence" value="ECO:0007669"/>
    <property type="project" value="UniProtKB-EC"/>
</dbReference>
<dbReference type="InterPro" id="IPR014729">
    <property type="entry name" value="Rossmann-like_a/b/a_fold"/>
</dbReference>
<dbReference type="InterPro" id="IPR001412">
    <property type="entry name" value="aa-tRNA-synth_I_CS"/>
</dbReference>
<protein>
    <recommendedName>
        <fullName evidence="2">leucine--tRNA ligase</fullName>
        <ecNumber evidence="2">6.1.1.4</ecNumber>
    </recommendedName>
    <alternativeName>
        <fullName evidence="8">Leucyl-tRNA synthetase</fullName>
    </alternativeName>
</protein>
<name>A0AAX4JBN3_9MICR</name>
<evidence type="ECO:0000256" key="5">
    <source>
        <dbReference type="ARBA" id="ARBA00022840"/>
    </source>
</evidence>
<evidence type="ECO:0000313" key="13">
    <source>
        <dbReference type="Proteomes" id="UP001334084"/>
    </source>
</evidence>
<keyword evidence="13" id="KW-1185">Reference proteome</keyword>
<dbReference type="EMBL" id="CP142729">
    <property type="protein sequence ID" value="WUR03380.1"/>
    <property type="molecule type" value="Genomic_DNA"/>
</dbReference>
<dbReference type="InterPro" id="IPR002300">
    <property type="entry name" value="aa-tRNA-synth_Ia"/>
</dbReference>
<dbReference type="Gene3D" id="3.40.50.620">
    <property type="entry name" value="HUPs"/>
    <property type="match status" value="2"/>
</dbReference>
<evidence type="ECO:0000259" key="11">
    <source>
        <dbReference type="Pfam" id="PF00133"/>
    </source>
</evidence>
<keyword evidence="7 10" id="KW-0030">Aminoacyl-tRNA synthetase</keyword>
<dbReference type="KEGG" id="vnx:VNE69_04202"/>
<dbReference type="RefSeq" id="XP_065329525.1">
    <property type="nucleotide sequence ID" value="XM_065473453.1"/>
</dbReference>
<dbReference type="GO" id="GO:0005524">
    <property type="term" value="F:ATP binding"/>
    <property type="evidence" value="ECO:0007669"/>
    <property type="project" value="UniProtKB-KW"/>
</dbReference>
<dbReference type="InterPro" id="IPR009080">
    <property type="entry name" value="tRNAsynth_Ia_anticodon-bd"/>
</dbReference>
<keyword evidence="4 10" id="KW-0547">Nucleotide-binding</keyword>
<evidence type="ECO:0000256" key="6">
    <source>
        <dbReference type="ARBA" id="ARBA00022917"/>
    </source>
</evidence>
<evidence type="ECO:0000256" key="8">
    <source>
        <dbReference type="ARBA" id="ARBA00030520"/>
    </source>
</evidence>
<evidence type="ECO:0000256" key="2">
    <source>
        <dbReference type="ARBA" id="ARBA00013164"/>
    </source>
</evidence>
<evidence type="ECO:0000256" key="9">
    <source>
        <dbReference type="ARBA" id="ARBA00047469"/>
    </source>
</evidence>
<evidence type="ECO:0000256" key="1">
    <source>
        <dbReference type="ARBA" id="ARBA00005594"/>
    </source>
</evidence>
<dbReference type="PROSITE" id="PS00178">
    <property type="entry name" value="AA_TRNA_LIGASE_I"/>
    <property type="match status" value="1"/>
</dbReference>
<sequence length="875" mass="103201">MSKKTCDLNKENIELNRENDKLNYLNKLEKNRIVKSEISEKQKFFVTFPYPYMNGKLHLGHLFSISKSDFESYYKELQGYNVLFPLGFHCTGMPIAALAKKLKDELNGQKTDISTKDIIQSLGFDNVEPFTDPIHWIKTFPKLCINSLKNFGANIDWRRSFITTDINKYYDSFIRWQFYKLKNLGYLSFGKRYSIFCPIDNQACLDHDRRKGENLKPIQQILYKFNINEKILLCRYKNEGKPIKLVIGENLRFISFKYKEKIFISEKIIFDNLKYQVSNIEYLEELNLKKNKDFAIFFNDLSINVEFVEKDLFVVKTELSENFRFAEDLKFLKDAENQSSNIENDIKNLSIEDKLIQTDKFVSVYIPEGEVISRSGGICVVSLLDQWYIDYSNENWKNKVKKCLKNMECESDTRSKLEEGVDWINKWAFSRSFGLGTRIPWDDQYLIDSLSDSTIYMAFYTVKNFLFEDLEGVEEIFPSKLLSNDVWDYIFMGKDLIPELSEYSELLSKCKKSFEYFYPVDLRVSGKDLIKNHLLFFMFNHVAIFDEKYWPRRIFTNGHLMLNSEKMSKSTGNFLTVDDALARYGKSATRMCLAVCGDTNEDANFIESNANSYVLKIFNFIKSIEDEFNNSDNSSKNVDIFLLETLSFNIKECIRAYDIMKYSDVVKYGFFEMSHLISLYKVLRGTNSSLIRQVHKSMTQLLYPIMPDFCRYLLDKYFDSDFNLPTIKLSTDKMISSIEYLKDLTKKINLSKIAKNKSKVKILVGDKYPEWKLEIMRYIDESGCPRDESIKKDKELINEILRDIKTILERYNINIKKGNIFLMDYIVYPEKYIKKFNEYEIIKEFKFYIEDISGKEVTVEEDGESEPFNPQLKFY</sequence>
<evidence type="ECO:0000256" key="7">
    <source>
        <dbReference type="ARBA" id="ARBA00023146"/>
    </source>
</evidence>
<dbReference type="GO" id="GO:0006429">
    <property type="term" value="P:leucyl-tRNA aminoacylation"/>
    <property type="evidence" value="ECO:0007669"/>
    <property type="project" value="InterPro"/>
</dbReference>